<sequence>MMRKIGLFMPFLLFVSYEIQAEIPGLAPEKKWDLNGYVKYMATNTIPNSSSYPSNFDNLIHQRFNFEYRFSDHLRVNLGMRNRLMFGDTAEYPNYGEYISYDPGYVDLSKNWLDKKGVVGNSQFDRAYINWNKNDWQARVGRFRINWGMTTVWNPNDIFNSYSIYDFDYEERPGTDAIMVSKKLGFASSIDMVFNPSSNSELDSYATRYLFNKQGWDMQVLLGKSHLDYVLGAGFAGDIYGAGLRGEFSWFEPTQSRYDNQDLVASSVSSLEMDYRFNSVNNWVLQGSVMHISEPQDVDSAMSYLNLPLTARTLSFTHWTWYSSLGFDISSLSRMNIMGSYYDDGSYFIGLNQTYSLSDNWQLIGVVQYFDGMKDSVFGENPSTLLYAQVKWSF</sequence>
<dbReference type="SUPFAM" id="SSF56935">
    <property type="entry name" value="Porins"/>
    <property type="match status" value="1"/>
</dbReference>
<gene>
    <name evidence="2" type="ORF">AFI02nite_05270</name>
</gene>
<feature type="chain" id="PRO_5022222531" description="Alginate export domain-containing protein" evidence="1">
    <location>
        <begin position="22"/>
        <end position="394"/>
    </location>
</feature>
<dbReference type="RefSeq" id="WP_146861502.1">
    <property type="nucleotide sequence ID" value="NZ_BJTZ01000002.1"/>
</dbReference>
<proteinExistence type="predicted"/>
<accession>A0A510UGP4</accession>
<evidence type="ECO:0000256" key="1">
    <source>
        <dbReference type="SAM" id="SignalP"/>
    </source>
</evidence>
<evidence type="ECO:0000313" key="2">
    <source>
        <dbReference type="EMBL" id="GEK12491.1"/>
    </source>
</evidence>
<evidence type="ECO:0008006" key="4">
    <source>
        <dbReference type="Google" id="ProtNLM"/>
    </source>
</evidence>
<comment type="caution">
    <text evidence="2">The sequence shown here is derived from an EMBL/GenBank/DDBJ whole genome shotgun (WGS) entry which is preliminary data.</text>
</comment>
<dbReference type="Proteomes" id="UP000321787">
    <property type="component" value="Unassembled WGS sequence"/>
</dbReference>
<feature type="signal peptide" evidence="1">
    <location>
        <begin position="1"/>
        <end position="21"/>
    </location>
</feature>
<name>A0A510UGP4_ALIFS</name>
<dbReference type="EMBL" id="BJTZ01000002">
    <property type="protein sequence ID" value="GEK12491.1"/>
    <property type="molecule type" value="Genomic_DNA"/>
</dbReference>
<evidence type="ECO:0000313" key="3">
    <source>
        <dbReference type="Proteomes" id="UP000321787"/>
    </source>
</evidence>
<protein>
    <recommendedName>
        <fullName evidence="4">Alginate export domain-containing protein</fullName>
    </recommendedName>
</protein>
<dbReference type="AlphaFoldDB" id="A0A510UGP4"/>
<organism evidence="2 3">
    <name type="scientific">Aliivibrio fischeri</name>
    <name type="common">Vibrio fischeri</name>
    <dbReference type="NCBI Taxonomy" id="668"/>
    <lineage>
        <taxon>Bacteria</taxon>
        <taxon>Pseudomonadati</taxon>
        <taxon>Pseudomonadota</taxon>
        <taxon>Gammaproteobacteria</taxon>
        <taxon>Vibrionales</taxon>
        <taxon>Vibrionaceae</taxon>
        <taxon>Aliivibrio</taxon>
    </lineage>
</organism>
<reference evidence="2 3" key="1">
    <citation type="submission" date="2019-07" db="EMBL/GenBank/DDBJ databases">
        <title>Whole genome shotgun sequence of Aliivibrio fischeri NBRC 101058.</title>
        <authorList>
            <person name="Hosoyama A."/>
            <person name="Uohara A."/>
            <person name="Ohji S."/>
            <person name="Ichikawa N."/>
        </authorList>
    </citation>
    <scope>NUCLEOTIDE SEQUENCE [LARGE SCALE GENOMIC DNA]</scope>
    <source>
        <strain evidence="2 3">NBRC 101058</strain>
    </source>
</reference>
<keyword evidence="1" id="KW-0732">Signal</keyword>